<reference evidence="2 3" key="1">
    <citation type="submission" date="2024-05" db="EMBL/GenBank/DDBJ databases">
        <title>The nuclear and mitochondrial genome assemblies of Tetragonisca angustula (Apidae: Meliponini), a tiny yet remarkable pollinator in the Neotropics.</title>
        <authorList>
            <person name="Ferrari R."/>
            <person name="Ricardo P.C."/>
            <person name="Dias F.C."/>
            <person name="Araujo N.S."/>
            <person name="Soares D.O."/>
            <person name="Zhou Q.-S."/>
            <person name="Zhu C.-D."/>
            <person name="Coutinho L."/>
            <person name="Airas M.C."/>
            <person name="Batista T.M."/>
        </authorList>
    </citation>
    <scope>NUCLEOTIDE SEQUENCE [LARGE SCALE GENOMIC DNA]</scope>
    <source>
        <strain evidence="2">ASF017062</strain>
        <tissue evidence="2">Abdomen</tissue>
    </source>
</reference>
<sequence length="78" mass="8828">MDDFALMTHIVMVAKSLFGELAALREEVLYRRPQEPSPKRPITDSPMQGNAQNSERYGAHQAASSHKKMIKYINPKEA</sequence>
<dbReference type="EMBL" id="JAWNGG020000479">
    <property type="protein sequence ID" value="KAK9293438.1"/>
    <property type="molecule type" value="Genomic_DNA"/>
</dbReference>
<dbReference type="AlphaFoldDB" id="A0AAW0Z825"/>
<protein>
    <submittedName>
        <fullName evidence="2">Uncharacterized protein</fullName>
    </submittedName>
</protein>
<dbReference type="Proteomes" id="UP001432146">
    <property type="component" value="Unassembled WGS sequence"/>
</dbReference>
<gene>
    <name evidence="2" type="ORF">QLX08_011624</name>
</gene>
<proteinExistence type="predicted"/>
<feature type="compositionally biased region" description="Basic and acidic residues" evidence="1">
    <location>
        <begin position="31"/>
        <end position="42"/>
    </location>
</feature>
<keyword evidence="3" id="KW-1185">Reference proteome</keyword>
<organism evidence="2 3">
    <name type="scientific">Tetragonisca angustula</name>
    <dbReference type="NCBI Taxonomy" id="166442"/>
    <lineage>
        <taxon>Eukaryota</taxon>
        <taxon>Metazoa</taxon>
        <taxon>Ecdysozoa</taxon>
        <taxon>Arthropoda</taxon>
        <taxon>Hexapoda</taxon>
        <taxon>Insecta</taxon>
        <taxon>Pterygota</taxon>
        <taxon>Neoptera</taxon>
        <taxon>Endopterygota</taxon>
        <taxon>Hymenoptera</taxon>
        <taxon>Apocrita</taxon>
        <taxon>Aculeata</taxon>
        <taxon>Apoidea</taxon>
        <taxon>Anthophila</taxon>
        <taxon>Apidae</taxon>
        <taxon>Tetragonisca</taxon>
    </lineage>
</organism>
<feature type="compositionally biased region" description="Polar residues" evidence="1">
    <location>
        <begin position="45"/>
        <end position="55"/>
    </location>
</feature>
<evidence type="ECO:0000313" key="3">
    <source>
        <dbReference type="Proteomes" id="UP001432146"/>
    </source>
</evidence>
<name>A0AAW0Z825_9HYME</name>
<evidence type="ECO:0000313" key="2">
    <source>
        <dbReference type="EMBL" id="KAK9293438.1"/>
    </source>
</evidence>
<accession>A0AAW0Z825</accession>
<comment type="caution">
    <text evidence="2">The sequence shown here is derived from an EMBL/GenBank/DDBJ whole genome shotgun (WGS) entry which is preliminary data.</text>
</comment>
<evidence type="ECO:0000256" key="1">
    <source>
        <dbReference type="SAM" id="MobiDB-lite"/>
    </source>
</evidence>
<feature type="region of interest" description="Disordered" evidence="1">
    <location>
        <begin position="31"/>
        <end position="78"/>
    </location>
</feature>